<organism evidence="3 4">
    <name type="scientific">Undibacterium griseum</name>
    <dbReference type="NCBI Taxonomy" id="2762295"/>
    <lineage>
        <taxon>Bacteria</taxon>
        <taxon>Pseudomonadati</taxon>
        <taxon>Pseudomonadota</taxon>
        <taxon>Betaproteobacteria</taxon>
        <taxon>Burkholderiales</taxon>
        <taxon>Oxalobacteraceae</taxon>
        <taxon>Undibacterium</taxon>
    </lineage>
</organism>
<name>A0ABR6YMX7_9BURK</name>
<keyword evidence="1" id="KW-0472">Membrane</keyword>
<dbReference type="InterPro" id="IPR029044">
    <property type="entry name" value="Nucleotide-diphossugar_trans"/>
</dbReference>
<dbReference type="EMBL" id="JACOGC010000003">
    <property type="protein sequence ID" value="MBC3885211.1"/>
    <property type="molecule type" value="Genomic_DNA"/>
</dbReference>
<evidence type="ECO:0000256" key="1">
    <source>
        <dbReference type="SAM" id="Phobius"/>
    </source>
</evidence>
<accession>A0ABR6YMX7</accession>
<feature type="transmembrane region" description="Helical" evidence="1">
    <location>
        <begin position="233"/>
        <end position="255"/>
    </location>
</feature>
<evidence type="ECO:0000313" key="3">
    <source>
        <dbReference type="EMBL" id="MBC3885211.1"/>
    </source>
</evidence>
<dbReference type="PANTHER" id="PTHR48090">
    <property type="entry name" value="UNDECAPRENYL-PHOSPHATE 4-DEOXY-4-FORMAMIDO-L-ARABINOSE TRANSFERASE-RELATED"/>
    <property type="match status" value="1"/>
</dbReference>
<dbReference type="PANTHER" id="PTHR48090:SF7">
    <property type="entry name" value="RFBJ PROTEIN"/>
    <property type="match status" value="1"/>
</dbReference>
<dbReference type="InterPro" id="IPR001173">
    <property type="entry name" value="Glyco_trans_2-like"/>
</dbReference>
<dbReference type="Gene3D" id="3.90.550.10">
    <property type="entry name" value="Spore Coat Polysaccharide Biosynthesis Protein SpsA, Chain A"/>
    <property type="match status" value="1"/>
</dbReference>
<feature type="transmembrane region" description="Helical" evidence="1">
    <location>
        <begin position="267"/>
        <end position="290"/>
    </location>
</feature>
<keyword evidence="4" id="KW-1185">Reference proteome</keyword>
<proteinExistence type="predicted"/>
<feature type="domain" description="Glycosyltransferase 2-like" evidence="2">
    <location>
        <begin position="10"/>
        <end position="165"/>
    </location>
</feature>
<dbReference type="Pfam" id="PF00535">
    <property type="entry name" value="Glycos_transf_2"/>
    <property type="match status" value="1"/>
</dbReference>
<dbReference type="Proteomes" id="UP000613113">
    <property type="component" value="Unassembled WGS sequence"/>
</dbReference>
<protein>
    <submittedName>
        <fullName evidence="3">Glycosyltransferase</fullName>
    </submittedName>
</protein>
<reference evidence="3 4" key="1">
    <citation type="submission" date="2020-08" db="EMBL/GenBank/DDBJ databases">
        <title>Novel species isolated from subtropical streams in China.</title>
        <authorList>
            <person name="Lu H."/>
        </authorList>
    </citation>
    <scope>NUCLEOTIDE SEQUENCE [LARGE SCALE GENOMIC DNA]</scope>
    <source>
        <strain evidence="3 4">FT31W</strain>
    </source>
</reference>
<dbReference type="RefSeq" id="WP_186862808.1">
    <property type="nucleotide sequence ID" value="NZ_JACOGC010000003.1"/>
</dbReference>
<dbReference type="InterPro" id="IPR050256">
    <property type="entry name" value="Glycosyltransferase_2"/>
</dbReference>
<evidence type="ECO:0000259" key="2">
    <source>
        <dbReference type="Pfam" id="PF00535"/>
    </source>
</evidence>
<dbReference type="SUPFAM" id="SSF53448">
    <property type="entry name" value="Nucleotide-diphospho-sugar transferases"/>
    <property type="match status" value="1"/>
</dbReference>
<gene>
    <name evidence="3" type="ORF">H8K27_08740</name>
</gene>
<keyword evidence="1" id="KW-1133">Transmembrane helix</keyword>
<dbReference type="CDD" id="cd04179">
    <property type="entry name" value="DPM_DPG-synthase_like"/>
    <property type="match status" value="1"/>
</dbReference>
<evidence type="ECO:0000313" key="4">
    <source>
        <dbReference type="Proteomes" id="UP000613113"/>
    </source>
</evidence>
<sequence length="318" mass="35651">MLYRGLKVALIVPCYNEEIAIAKVIRDFRHAMPAIEIFVFDNNSNDRTSQVARSENARVIHVSLRGKGNVVRRMFSDVDADVFVMVDGDATYDASALTTMVDKLIDERLDMVVGCRKTPEESASDAYRRGHQWGNKMLTQSVVQIFGGEFSDMLSGYRVFSRRYAKSFPALSKGFEIETELTIHALELRMPYGEVITSYGVRPEGSESKLATYRDGWRILKTILRLYMCERPLAFFGICAAVMAMLSILVAIPLFVEYLEIGLVPRLPTAVLCASIMVCALLSFFCGLILDNVTRGRHEIKRLAYLGFPLASPSGDNE</sequence>
<keyword evidence="1" id="KW-0812">Transmembrane</keyword>
<comment type="caution">
    <text evidence="3">The sequence shown here is derived from an EMBL/GenBank/DDBJ whole genome shotgun (WGS) entry which is preliminary data.</text>
</comment>